<dbReference type="Gene3D" id="2.40.170.20">
    <property type="entry name" value="TonB-dependent receptor, beta-barrel domain"/>
    <property type="match status" value="1"/>
</dbReference>
<evidence type="ECO:0000313" key="8">
    <source>
        <dbReference type="EMBL" id="RFU17694.1"/>
    </source>
</evidence>
<dbReference type="Pfam" id="PF13620">
    <property type="entry name" value="CarboxypepD_reg"/>
    <property type="match status" value="1"/>
</dbReference>
<sequence length="1015" mass="109426">MKLLARYAIIISLILFPVFVRAQIDRTELNGTITDQSGATVGNAVVTVTQEGTNQRRVVMTDGHGQFVVSSLPIGRFYVVITHDGFKDLRIADLDLHSGDIRTVNAKLEIGEITQTIGVEADTGGAQLDKSNAAFGGTIQSVQISKIPLNGRNITNLELLAPGAIDSGSGAQSSIRFSGNGTDDNNFRLDGVDASGVFHASLKSALRLQFSTEAIAEFKVDSGAYTADTGGSAGGQVSLISKTGTNAFHGSVFDYLRNNYFDARGPIQSKNKRPVFQLNQFGGSLGGPVIKDRTFFFANYEGFRQQLGGVPQTGFVPSAAFRSELTAAQPALAFIVNAYPQGEAPTSDPNVDSFTGVVPSPDSENAGTARIDHRFSQQDSAYVRYNIDDGVSTSALNALAQGITVTSRVQNLVLEETHIINPRMINEVQFGLNRNTYIQSQQTGLPFNFSITGFTSLSENYTKEQVGQSESANDTVTWTKGYHTLKFGAEVKFPWFNEQNSVDGTAAYLNEAALLANQLSTFQTTAALPDKGMRKIHVAGYAQDEWKATENLTLNYGLRYNYFSPFHEVHNNEDPFDIADCGGYCGVGTSFYHPNYLSFDPRLSIAFAPASLKGKTVFRAGYGSYHGEVQLGDEDSPVVNTEPSTLLTSGVQSDGSIVQYSYPVPPALTPSTGLALTPRSMARHHPDSYVEQWTASVQQALPGQTVFTLTYLGAHGVHLFRRGYTNLINPATNTRPLPQYPSEIDTKYNEGGSNFNALVVSLNRRFHNGFFVAGNYMYSHALNDGSVGAGDADAAQNIACFSCDYATSDFDARHSGTFSAVYDLPFGHGQRYLASGTAADLIAGGWSVNTLLSARAGLPVNVTLSRSSTELPDGNNVDQRPDRVSGISLYPSGGRGISHWVNPAAFTLPAVGSWGNAGRNLMNGPPLWQDDSAVEKNFRITERNNVIFRAEAFNIFNRSQYGQPSSSLSVTTTKSGDRTLTVPASFGKITSTVNSAGLVGTGTPRVLEFSLRVTY</sequence>
<proteinExistence type="predicted"/>
<dbReference type="InterPro" id="IPR036942">
    <property type="entry name" value="Beta-barrel_TonB_sf"/>
</dbReference>
<evidence type="ECO:0000259" key="7">
    <source>
        <dbReference type="Pfam" id="PF25183"/>
    </source>
</evidence>
<organism evidence="8 9">
    <name type="scientific">Paracidobacterium acidisoli</name>
    <dbReference type="NCBI Taxonomy" id="2303751"/>
    <lineage>
        <taxon>Bacteria</taxon>
        <taxon>Pseudomonadati</taxon>
        <taxon>Acidobacteriota</taxon>
        <taxon>Terriglobia</taxon>
        <taxon>Terriglobales</taxon>
        <taxon>Acidobacteriaceae</taxon>
        <taxon>Paracidobacterium</taxon>
    </lineage>
</organism>
<evidence type="ECO:0000256" key="3">
    <source>
        <dbReference type="ARBA" id="ARBA00022452"/>
    </source>
</evidence>
<evidence type="ECO:0000256" key="4">
    <source>
        <dbReference type="ARBA" id="ARBA00022692"/>
    </source>
</evidence>
<dbReference type="Proteomes" id="UP000264702">
    <property type="component" value="Unassembled WGS sequence"/>
</dbReference>
<dbReference type="InterPro" id="IPR039426">
    <property type="entry name" value="TonB-dep_rcpt-like"/>
</dbReference>
<keyword evidence="5" id="KW-0472">Membrane</keyword>
<evidence type="ECO:0000256" key="6">
    <source>
        <dbReference type="ARBA" id="ARBA00023237"/>
    </source>
</evidence>
<feature type="domain" description="TonB-dependent transporter Oar-like beta-barrel" evidence="7">
    <location>
        <begin position="241"/>
        <end position="996"/>
    </location>
</feature>
<keyword evidence="2" id="KW-0813">Transport</keyword>
<dbReference type="OrthoDB" id="97893at2"/>
<evidence type="ECO:0000313" key="9">
    <source>
        <dbReference type="Proteomes" id="UP000264702"/>
    </source>
</evidence>
<evidence type="ECO:0000256" key="1">
    <source>
        <dbReference type="ARBA" id="ARBA00004571"/>
    </source>
</evidence>
<dbReference type="InterPro" id="IPR057601">
    <property type="entry name" value="Oar-like_b-barrel"/>
</dbReference>
<evidence type="ECO:0000256" key="5">
    <source>
        <dbReference type="ARBA" id="ARBA00023136"/>
    </source>
</evidence>
<comment type="subcellular location">
    <subcellularLocation>
        <location evidence="1">Cell outer membrane</location>
        <topology evidence="1">Multi-pass membrane protein</topology>
    </subcellularLocation>
</comment>
<gene>
    <name evidence="8" type="ORF">D0Y96_06090</name>
</gene>
<dbReference type="Gene3D" id="2.60.40.1120">
    <property type="entry name" value="Carboxypeptidase-like, regulatory domain"/>
    <property type="match status" value="1"/>
</dbReference>
<dbReference type="GO" id="GO:0044718">
    <property type="term" value="P:siderophore transmembrane transport"/>
    <property type="evidence" value="ECO:0007669"/>
    <property type="project" value="TreeGrafter"/>
</dbReference>
<keyword evidence="6" id="KW-0998">Cell outer membrane</keyword>
<comment type="caution">
    <text evidence="8">The sequence shown here is derived from an EMBL/GenBank/DDBJ whole genome shotgun (WGS) entry which is preliminary data.</text>
</comment>
<dbReference type="AlphaFoldDB" id="A0A372IS15"/>
<keyword evidence="3" id="KW-1134">Transmembrane beta strand</keyword>
<keyword evidence="9" id="KW-1185">Reference proteome</keyword>
<keyword evidence="4" id="KW-0812">Transmembrane</keyword>
<dbReference type="SUPFAM" id="SSF56935">
    <property type="entry name" value="Porins"/>
    <property type="match status" value="1"/>
</dbReference>
<dbReference type="InterPro" id="IPR008969">
    <property type="entry name" value="CarboxyPept-like_regulatory"/>
</dbReference>
<dbReference type="PANTHER" id="PTHR30069">
    <property type="entry name" value="TONB-DEPENDENT OUTER MEMBRANE RECEPTOR"/>
    <property type="match status" value="1"/>
</dbReference>
<evidence type="ECO:0000256" key="2">
    <source>
        <dbReference type="ARBA" id="ARBA00022448"/>
    </source>
</evidence>
<dbReference type="Pfam" id="PF25183">
    <property type="entry name" value="OMP_b-brl_4"/>
    <property type="match status" value="1"/>
</dbReference>
<reference evidence="8 9" key="1">
    <citation type="submission" date="2018-08" db="EMBL/GenBank/DDBJ databases">
        <title>Acidipila sp. 4G-K13, an acidobacterium isolated from forest soil.</title>
        <authorList>
            <person name="Gao Z.-H."/>
            <person name="Qiu L.-H."/>
        </authorList>
    </citation>
    <scope>NUCLEOTIDE SEQUENCE [LARGE SCALE GENOMIC DNA]</scope>
    <source>
        <strain evidence="8 9">4G-K13</strain>
    </source>
</reference>
<protein>
    <submittedName>
        <fullName evidence="8">TonB-dependent receptor</fullName>
    </submittedName>
</protein>
<dbReference type="SUPFAM" id="SSF49464">
    <property type="entry name" value="Carboxypeptidase regulatory domain-like"/>
    <property type="match status" value="1"/>
</dbReference>
<dbReference type="GO" id="GO:0015344">
    <property type="term" value="F:siderophore uptake transmembrane transporter activity"/>
    <property type="evidence" value="ECO:0007669"/>
    <property type="project" value="TreeGrafter"/>
</dbReference>
<dbReference type="EMBL" id="QVQT01000002">
    <property type="protein sequence ID" value="RFU17694.1"/>
    <property type="molecule type" value="Genomic_DNA"/>
</dbReference>
<accession>A0A372IS15</accession>
<dbReference type="PANTHER" id="PTHR30069:SF46">
    <property type="entry name" value="OAR PROTEIN"/>
    <property type="match status" value="1"/>
</dbReference>
<dbReference type="GO" id="GO:0009279">
    <property type="term" value="C:cell outer membrane"/>
    <property type="evidence" value="ECO:0007669"/>
    <property type="project" value="UniProtKB-SubCell"/>
</dbReference>
<name>A0A372IS15_9BACT</name>
<dbReference type="RefSeq" id="WP_117298442.1">
    <property type="nucleotide sequence ID" value="NZ_QVQT02000002.1"/>
</dbReference>
<keyword evidence="8" id="KW-0675">Receptor</keyword>